<dbReference type="GO" id="GO:0005737">
    <property type="term" value="C:cytoplasm"/>
    <property type="evidence" value="ECO:0007669"/>
    <property type="project" value="UniProtKB-SubCell"/>
</dbReference>
<keyword evidence="3 6" id="KW-0489">Methyltransferase</keyword>
<dbReference type="KEGG" id="chya:V22_22360"/>
<dbReference type="InterPro" id="IPR029063">
    <property type="entry name" value="SAM-dependent_MTases_sf"/>
</dbReference>
<dbReference type="AlphaFoldDB" id="A0A517T9D4"/>
<evidence type="ECO:0000256" key="5">
    <source>
        <dbReference type="ARBA" id="ARBA00022691"/>
    </source>
</evidence>
<proteinExistence type="inferred from homology"/>
<evidence type="ECO:0000313" key="7">
    <source>
        <dbReference type="EMBL" id="QDT64990.1"/>
    </source>
</evidence>
<dbReference type="EC" id="2.1.1.199" evidence="6"/>
<dbReference type="PANTHER" id="PTHR11265">
    <property type="entry name" value="S-ADENOSYL-METHYLTRANSFERASE MRAW"/>
    <property type="match status" value="1"/>
</dbReference>
<organism evidence="7 8">
    <name type="scientific">Calycomorphotria hydatis</name>
    <dbReference type="NCBI Taxonomy" id="2528027"/>
    <lineage>
        <taxon>Bacteria</taxon>
        <taxon>Pseudomonadati</taxon>
        <taxon>Planctomycetota</taxon>
        <taxon>Planctomycetia</taxon>
        <taxon>Planctomycetales</taxon>
        <taxon>Planctomycetaceae</taxon>
        <taxon>Calycomorphotria</taxon>
    </lineage>
</organism>
<feature type="binding site" evidence="6">
    <location>
        <position position="96"/>
    </location>
    <ligand>
        <name>S-adenosyl-L-methionine</name>
        <dbReference type="ChEBI" id="CHEBI:59789"/>
    </ligand>
</feature>
<comment type="subcellular location">
    <subcellularLocation>
        <location evidence="6">Cytoplasm</location>
    </subcellularLocation>
</comment>
<dbReference type="Proteomes" id="UP000319976">
    <property type="component" value="Chromosome"/>
</dbReference>
<dbReference type="InterPro" id="IPR002903">
    <property type="entry name" value="RsmH"/>
</dbReference>
<accession>A0A517T9D4</accession>
<evidence type="ECO:0000256" key="1">
    <source>
        <dbReference type="ARBA" id="ARBA00010396"/>
    </source>
</evidence>
<evidence type="ECO:0000256" key="4">
    <source>
        <dbReference type="ARBA" id="ARBA00022679"/>
    </source>
</evidence>
<keyword evidence="6" id="KW-0963">Cytoplasm</keyword>
<feature type="binding site" evidence="6">
    <location>
        <position position="89"/>
    </location>
    <ligand>
        <name>S-adenosyl-L-methionine</name>
        <dbReference type="ChEBI" id="CHEBI:59789"/>
    </ligand>
</feature>
<dbReference type="CDD" id="cd02440">
    <property type="entry name" value="AdoMet_MTases"/>
    <property type="match status" value="1"/>
</dbReference>
<comment type="function">
    <text evidence="6">Specifically methylates the N4 position of cytidine in position 1402 (C1402) of 16S rRNA.</text>
</comment>
<dbReference type="GO" id="GO:0071424">
    <property type="term" value="F:rRNA (cytosine-N4-)-methyltransferase activity"/>
    <property type="evidence" value="ECO:0007669"/>
    <property type="project" value="UniProtKB-UniRule"/>
</dbReference>
<dbReference type="SUPFAM" id="SSF53335">
    <property type="entry name" value="S-adenosyl-L-methionine-dependent methyltransferases"/>
    <property type="match status" value="1"/>
</dbReference>
<keyword evidence="5 6" id="KW-0949">S-adenosyl-L-methionine</keyword>
<feature type="binding site" evidence="6">
    <location>
        <position position="68"/>
    </location>
    <ligand>
        <name>S-adenosyl-L-methionine</name>
        <dbReference type="ChEBI" id="CHEBI:59789"/>
    </ligand>
</feature>
<evidence type="ECO:0000256" key="3">
    <source>
        <dbReference type="ARBA" id="ARBA00022603"/>
    </source>
</evidence>
<comment type="catalytic activity">
    <reaction evidence="6">
        <text>cytidine(1402) in 16S rRNA + S-adenosyl-L-methionine = N(4)-methylcytidine(1402) in 16S rRNA + S-adenosyl-L-homocysteine + H(+)</text>
        <dbReference type="Rhea" id="RHEA:42928"/>
        <dbReference type="Rhea" id="RHEA-COMP:10286"/>
        <dbReference type="Rhea" id="RHEA-COMP:10287"/>
        <dbReference type="ChEBI" id="CHEBI:15378"/>
        <dbReference type="ChEBI" id="CHEBI:57856"/>
        <dbReference type="ChEBI" id="CHEBI:59789"/>
        <dbReference type="ChEBI" id="CHEBI:74506"/>
        <dbReference type="ChEBI" id="CHEBI:82748"/>
        <dbReference type="EC" id="2.1.1.199"/>
    </reaction>
</comment>
<dbReference type="PANTHER" id="PTHR11265:SF0">
    <property type="entry name" value="12S RRNA N4-METHYLCYTIDINE METHYLTRANSFERASE"/>
    <property type="match status" value="1"/>
</dbReference>
<dbReference type="Gene3D" id="1.10.150.170">
    <property type="entry name" value="Putative methyltransferase TM0872, insert domain"/>
    <property type="match status" value="1"/>
</dbReference>
<gene>
    <name evidence="6 7" type="primary">rsmH</name>
    <name evidence="7" type="ORF">V22_22360</name>
</gene>
<name>A0A517T9D4_9PLAN</name>
<evidence type="ECO:0000313" key="8">
    <source>
        <dbReference type="Proteomes" id="UP000319976"/>
    </source>
</evidence>
<dbReference type="SUPFAM" id="SSF81799">
    <property type="entry name" value="Putative methyltransferase TM0872, insert domain"/>
    <property type="match status" value="1"/>
</dbReference>
<evidence type="ECO:0000256" key="2">
    <source>
        <dbReference type="ARBA" id="ARBA00022552"/>
    </source>
</evidence>
<evidence type="ECO:0000256" key="6">
    <source>
        <dbReference type="HAMAP-Rule" id="MF_01007"/>
    </source>
</evidence>
<protein>
    <recommendedName>
        <fullName evidence="6">Ribosomal RNA small subunit methyltransferase H</fullName>
        <ecNumber evidence="6">2.1.1.199</ecNumber>
    </recommendedName>
    <alternativeName>
        <fullName evidence="6">16S rRNA m(4)C1402 methyltransferase</fullName>
    </alternativeName>
    <alternativeName>
        <fullName evidence="6">rRNA (cytosine-N(4)-)-methyltransferase RsmH</fullName>
    </alternativeName>
</protein>
<feature type="binding site" evidence="6">
    <location>
        <begin position="20"/>
        <end position="22"/>
    </location>
    <ligand>
        <name>S-adenosyl-L-methionine</name>
        <dbReference type="ChEBI" id="CHEBI:59789"/>
    </ligand>
</feature>
<dbReference type="Gene3D" id="3.40.50.150">
    <property type="entry name" value="Vaccinia Virus protein VP39"/>
    <property type="match status" value="1"/>
</dbReference>
<reference evidence="7 8" key="1">
    <citation type="submission" date="2019-02" db="EMBL/GenBank/DDBJ databases">
        <title>Deep-cultivation of Planctomycetes and their phenomic and genomic characterization uncovers novel biology.</title>
        <authorList>
            <person name="Wiegand S."/>
            <person name="Jogler M."/>
            <person name="Boedeker C."/>
            <person name="Pinto D."/>
            <person name="Vollmers J."/>
            <person name="Rivas-Marin E."/>
            <person name="Kohn T."/>
            <person name="Peeters S.H."/>
            <person name="Heuer A."/>
            <person name="Rast P."/>
            <person name="Oberbeckmann S."/>
            <person name="Bunk B."/>
            <person name="Jeske O."/>
            <person name="Meyerdierks A."/>
            <person name="Storesund J.E."/>
            <person name="Kallscheuer N."/>
            <person name="Luecker S."/>
            <person name="Lage O.M."/>
            <person name="Pohl T."/>
            <person name="Merkel B.J."/>
            <person name="Hornburger P."/>
            <person name="Mueller R.-W."/>
            <person name="Bruemmer F."/>
            <person name="Labrenz M."/>
            <person name="Spormann A.M."/>
            <person name="Op den Camp H."/>
            <person name="Overmann J."/>
            <person name="Amann R."/>
            <person name="Jetten M.S.M."/>
            <person name="Mascher T."/>
            <person name="Medema M.H."/>
            <person name="Devos D.P."/>
            <person name="Kaster A.-K."/>
            <person name="Ovreas L."/>
            <person name="Rohde M."/>
            <person name="Galperin M.Y."/>
            <person name="Jogler C."/>
        </authorList>
    </citation>
    <scope>NUCLEOTIDE SEQUENCE [LARGE SCALE GENOMIC DNA]</scope>
    <source>
        <strain evidence="7 8">V22</strain>
    </source>
</reference>
<keyword evidence="4 6" id="KW-0808">Transferase</keyword>
<dbReference type="GO" id="GO:0070475">
    <property type="term" value="P:rRNA base methylation"/>
    <property type="evidence" value="ECO:0007669"/>
    <property type="project" value="UniProtKB-UniRule"/>
</dbReference>
<comment type="similarity">
    <text evidence="1 6">Belongs to the methyltransferase superfamily. RsmH family.</text>
</comment>
<dbReference type="InterPro" id="IPR023397">
    <property type="entry name" value="SAM-dep_MeTrfase_MraW_recog"/>
</dbReference>
<dbReference type="HAMAP" id="MF_01007">
    <property type="entry name" value="16SrRNA_methyltr_H"/>
    <property type="match status" value="1"/>
</dbReference>
<keyword evidence="2 6" id="KW-0698">rRNA processing</keyword>
<keyword evidence="8" id="KW-1185">Reference proteome</keyword>
<dbReference type="EMBL" id="CP036316">
    <property type="protein sequence ID" value="QDT64990.1"/>
    <property type="molecule type" value="Genomic_DNA"/>
</dbReference>
<dbReference type="PIRSF" id="PIRSF004486">
    <property type="entry name" value="MraW"/>
    <property type="match status" value="1"/>
</dbReference>
<dbReference type="Pfam" id="PF01795">
    <property type="entry name" value="Methyltransf_5"/>
    <property type="match status" value="1"/>
</dbReference>
<dbReference type="NCBIfam" id="TIGR00006">
    <property type="entry name" value="16S rRNA (cytosine(1402)-N(4))-methyltransferase RsmH"/>
    <property type="match status" value="1"/>
</dbReference>
<sequence length="279" mass="30514">MQALQLQPGMVVVDGTLGAAGHSTKIIEQIGTEGLLIGIDRDPMMLALASKNLEAAGYSNAVLIQGSHSVMLELLEAHQLPKPDRVLLDLGYSSDQLADESRGFSFDAEGPLDLRFDTSVGQPAWKLLQQSSVDDLEQIFREFGEEPQAHVLANAIANHRSATSAAEFSQMIADTLKSSRSNTHPATRAFQALRIAVNAELQHVHTTMHEVLPEVLNTSGRAVVISFHSLEDRIVKDAFRSTDHWSDRASKPITPTPAETRLNPRARSAKLRYGDVAHR</sequence>
<feature type="binding site" evidence="6">
    <location>
        <position position="40"/>
    </location>
    <ligand>
        <name>S-adenosyl-L-methionine</name>
        <dbReference type="ChEBI" id="CHEBI:59789"/>
    </ligand>
</feature>